<accession>A0A1S8A6K8</accession>
<dbReference type="Proteomes" id="UP000054516">
    <property type="component" value="Unassembled WGS sequence"/>
</dbReference>
<reference evidence="1" key="1">
    <citation type="submission" date="2016-03" db="EMBL/GenBank/DDBJ databases">
        <title>Draft genome sequence of Rosellinia necatrix.</title>
        <authorList>
            <person name="Kanematsu S."/>
        </authorList>
    </citation>
    <scope>NUCLEOTIDE SEQUENCE [LARGE SCALE GENOMIC DNA]</scope>
    <source>
        <strain evidence="1">W97</strain>
    </source>
</reference>
<protein>
    <submittedName>
        <fullName evidence="1">Uncharacterized protein</fullName>
    </submittedName>
</protein>
<keyword evidence="2" id="KW-1185">Reference proteome</keyword>
<proteinExistence type="predicted"/>
<dbReference type="EMBL" id="DF977455">
    <property type="protein sequence ID" value="GAW25649.1"/>
    <property type="molecule type" value="Genomic_DNA"/>
</dbReference>
<evidence type="ECO:0000313" key="2">
    <source>
        <dbReference type="Proteomes" id="UP000054516"/>
    </source>
</evidence>
<organism evidence="1">
    <name type="scientific">Rosellinia necatrix</name>
    <name type="common">White root-rot fungus</name>
    <dbReference type="NCBI Taxonomy" id="77044"/>
    <lineage>
        <taxon>Eukaryota</taxon>
        <taxon>Fungi</taxon>
        <taxon>Dikarya</taxon>
        <taxon>Ascomycota</taxon>
        <taxon>Pezizomycotina</taxon>
        <taxon>Sordariomycetes</taxon>
        <taxon>Xylariomycetidae</taxon>
        <taxon>Xylariales</taxon>
        <taxon>Xylariaceae</taxon>
        <taxon>Rosellinia</taxon>
    </lineage>
</organism>
<sequence length="173" mass="19236">MVTGVQLERPVGNRTLTNPASTHLFHPRICTAILLRIWLPGYFNGARDIIWILSDCVPLGATMDPRLRGGYGSNVTLSVASHLTITNPISLVRSKHSSLEGTLNIQEFHLTFHQSTNLIQNCSWSRFASSRPRPPAHPYGRPITTKSIPLAAVRLLSYYTEPTKSIDLQPIPK</sequence>
<evidence type="ECO:0000313" key="1">
    <source>
        <dbReference type="EMBL" id="GAW25649.1"/>
    </source>
</evidence>
<name>A0A1S8A6K8_ROSNE</name>
<gene>
    <name evidence="1" type="ORF">SAMD00023353_1001890</name>
</gene>
<dbReference type="AlphaFoldDB" id="A0A1S8A6K8"/>